<evidence type="ECO:0000256" key="6">
    <source>
        <dbReference type="ARBA" id="ARBA00023136"/>
    </source>
</evidence>
<dbReference type="EMBL" id="BTRK01000005">
    <property type="protein sequence ID" value="GMR51904.1"/>
    <property type="molecule type" value="Genomic_DNA"/>
</dbReference>
<dbReference type="InterPro" id="IPR023395">
    <property type="entry name" value="MCP_dom_sf"/>
</dbReference>
<dbReference type="GO" id="GO:0016020">
    <property type="term" value="C:membrane"/>
    <property type="evidence" value="ECO:0007669"/>
    <property type="project" value="UniProtKB-SubCell"/>
</dbReference>
<dbReference type="Proteomes" id="UP001328107">
    <property type="component" value="Unassembled WGS sequence"/>
</dbReference>
<sequence>MRKDSIEAPCVLASLSAGAISGALGKTTIAPLDRTKINFQGSQTQRYSLKAALNFIRATYQTEGFLALYRGNSATLARVVPNAALTFAAHEQFKYLLAVDHGEPTPGKRFLAGSLTGLFATSLTYPLDTAKARLSVSNKSEYSGLRDVII</sequence>
<comment type="subcellular location">
    <subcellularLocation>
        <location evidence="1">Membrane</location>
        <topology evidence="1">Multi-pass membrane protein</topology>
    </subcellularLocation>
</comment>
<evidence type="ECO:0000256" key="3">
    <source>
        <dbReference type="ARBA" id="ARBA00022448"/>
    </source>
</evidence>
<proteinExistence type="inferred from homology"/>
<accession>A0AAN5CWI6</accession>
<keyword evidence="4 7" id="KW-0812">Transmembrane</keyword>
<organism evidence="9 10">
    <name type="scientific">Pristionchus mayeri</name>
    <dbReference type="NCBI Taxonomy" id="1317129"/>
    <lineage>
        <taxon>Eukaryota</taxon>
        <taxon>Metazoa</taxon>
        <taxon>Ecdysozoa</taxon>
        <taxon>Nematoda</taxon>
        <taxon>Chromadorea</taxon>
        <taxon>Rhabditida</taxon>
        <taxon>Rhabditina</taxon>
        <taxon>Diplogasteromorpha</taxon>
        <taxon>Diplogasteroidea</taxon>
        <taxon>Neodiplogasteridae</taxon>
        <taxon>Pristionchus</taxon>
    </lineage>
</organism>
<feature type="repeat" description="Solcar" evidence="7">
    <location>
        <begin position="104"/>
        <end position="150"/>
    </location>
</feature>
<comment type="similarity">
    <text evidence="2 8">Belongs to the mitochondrial carrier (TC 2.A.29) family.</text>
</comment>
<comment type="caution">
    <text evidence="9">The sequence shown here is derived from an EMBL/GenBank/DDBJ whole genome shotgun (WGS) entry which is preliminary data.</text>
</comment>
<evidence type="ECO:0000313" key="10">
    <source>
        <dbReference type="Proteomes" id="UP001328107"/>
    </source>
</evidence>
<evidence type="ECO:0008006" key="11">
    <source>
        <dbReference type="Google" id="ProtNLM"/>
    </source>
</evidence>
<evidence type="ECO:0000256" key="2">
    <source>
        <dbReference type="ARBA" id="ARBA00006375"/>
    </source>
</evidence>
<keyword evidence="5" id="KW-0677">Repeat</keyword>
<protein>
    <recommendedName>
        <fullName evidence="11">Mitochondrial carrier protein</fullName>
    </recommendedName>
</protein>
<dbReference type="Gene3D" id="1.50.40.10">
    <property type="entry name" value="Mitochondrial carrier domain"/>
    <property type="match status" value="1"/>
</dbReference>
<feature type="repeat" description="Solcar" evidence="7">
    <location>
        <begin position="9"/>
        <end position="96"/>
    </location>
</feature>
<evidence type="ECO:0000313" key="9">
    <source>
        <dbReference type="EMBL" id="GMR51904.1"/>
    </source>
</evidence>
<dbReference type="AlphaFoldDB" id="A0AAN5CWI6"/>
<dbReference type="InterPro" id="IPR002067">
    <property type="entry name" value="MCP"/>
</dbReference>
<dbReference type="Pfam" id="PF00153">
    <property type="entry name" value="Mito_carr"/>
    <property type="match status" value="2"/>
</dbReference>
<dbReference type="PANTHER" id="PTHR24089">
    <property type="entry name" value="SOLUTE CARRIER FAMILY 25"/>
    <property type="match status" value="1"/>
</dbReference>
<evidence type="ECO:0000256" key="7">
    <source>
        <dbReference type="PROSITE-ProRule" id="PRU00282"/>
    </source>
</evidence>
<dbReference type="PRINTS" id="PR00926">
    <property type="entry name" value="MITOCARRIER"/>
</dbReference>
<dbReference type="SUPFAM" id="SSF103506">
    <property type="entry name" value="Mitochondrial carrier"/>
    <property type="match status" value="1"/>
</dbReference>
<evidence type="ECO:0000256" key="4">
    <source>
        <dbReference type="ARBA" id="ARBA00022692"/>
    </source>
</evidence>
<name>A0AAN5CWI6_9BILA</name>
<keyword evidence="6 7" id="KW-0472">Membrane</keyword>
<reference evidence="10" key="1">
    <citation type="submission" date="2022-10" db="EMBL/GenBank/DDBJ databases">
        <title>Genome assembly of Pristionchus species.</title>
        <authorList>
            <person name="Yoshida K."/>
            <person name="Sommer R.J."/>
        </authorList>
    </citation>
    <scope>NUCLEOTIDE SEQUENCE [LARGE SCALE GENOMIC DNA]</scope>
    <source>
        <strain evidence="10">RS5460</strain>
    </source>
</reference>
<evidence type="ECO:0000256" key="5">
    <source>
        <dbReference type="ARBA" id="ARBA00022737"/>
    </source>
</evidence>
<keyword evidence="10" id="KW-1185">Reference proteome</keyword>
<evidence type="ECO:0000256" key="8">
    <source>
        <dbReference type="RuleBase" id="RU000488"/>
    </source>
</evidence>
<dbReference type="PROSITE" id="PS50920">
    <property type="entry name" value="SOLCAR"/>
    <property type="match status" value="2"/>
</dbReference>
<keyword evidence="3 8" id="KW-0813">Transport</keyword>
<dbReference type="InterPro" id="IPR018108">
    <property type="entry name" value="MCP_transmembrane"/>
</dbReference>
<dbReference type="GO" id="GO:0055085">
    <property type="term" value="P:transmembrane transport"/>
    <property type="evidence" value="ECO:0007669"/>
    <property type="project" value="InterPro"/>
</dbReference>
<evidence type="ECO:0000256" key="1">
    <source>
        <dbReference type="ARBA" id="ARBA00004141"/>
    </source>
</evidence>
<gene>
    <name evidence="9" type="ORF">PMAYCL1PPCAC_22099</name>
</gene>